<evidence type="ECO:0000256" key="1">
    <source>
        <dbReference type="SAM" id="Phobius"/>
    </source>
</evidence>
<keyword evidence="1" id="KW-0472">Membrane</keyword>
<dbReference type="PROSITE" id="PS51832">
    <property type="entry name" value="HD_GYP"/>
    <property type="match status" value="1"/>
</dbReference>
<reference evidence="4" key="1">
    <citation type="journal article" date="2014" name="Gene">
        <title>Genome-guided analysis of transformation efficiency and carbon dioxide assimilation by Moorella thermoacetica Y72.</title>
        <authorList>
            <person name="Tsukahara K."/>
            <person name="Kita A."/>
            <person name="Nakashimada Y."/>
            <person name="Hoshino T."/>
            <person name="Murakami K."/>
        </authorList>
    </citation>
    <scope>NUCLEOTIDE SEQUENCE [LARGE SCALE GENOMIC DNA]</scope>
    <source>
        <strain evidence="4">Y72</strain>
    </source>
</reference>
<accession>A0A0S6UI52</accession>
<dbReference type="PROSITE" id="PS51831">
    <property type="entry name" value="HD"/>
    <property type="match status" value="1"/>
</dbReference>
<dbReference type="Proteomes" id="UP000063718">
    <property type="component" value="Unassembled WGS sequence"/>
</dbReference>
<dbReference type="Gene3D" id="1.10.3210.10">
    <property type="entry name" value="Hypothetical protein af1432"/>
    <property type="match status" value="1"/>
</dbReference>
<feature type="transmembrane region" description="Helical" evidence="1">
    <location>
        <begin position="22"/>
        <end position="39"/>
    </location>
</feature>
<dbReference type="RefSeq" id="WP_025774984.1">
    <property type="nucleotide sequence ID" value="NZ_DF238840.1"/>
</dbReference>
<dbReference type="InterPro" id="IPR037522">
    <property type="entry name" value="HD_GYP_dom"/>
</dbReference>
<dbReference type="CDD" id="cd00077">
    <property type="entry name" value="HDc"/>
    <property type="match status" value="1"/>
</dbReference>
<feature type="domain" description="HD" evidence="2">
    <location>
        <begin position="149"/>
        <end position="272"/>
    </location>
</feature>
<proteinExistence type="predicted"/>
<keyword evidence="1" id="KW-0812">Transmembrane</keyword>
<sequence>MRGRGTNPAIFDLIFPGPTKKILLRGVAVVSLASITLINSRAWSLPAQIILDFLYLGPVTLAAMNSLMEGLVTAMAAGCLRLFVNPLIFSTSETKDYVNFIVVTSFYLLDPVIVEFLRRLIWQRQQLQHHLYITTTALLEALQLRDRYTGQHSRQVAGYARRIAAGLGLSLNYQDSLYLAGLLHDVGKIGIDDGCLNKPGRLTAEEWQTIRRHPRLSYRIIKEVTSQEEIIARAVLYHHERFDGRGYPEGLRGEAIPLEARILSVADCFDAMTTDRVYRPALSVDEAIRELKRCAGSQFDPRVVEVFCRLLTEREGIPEANEATGE</sequence>
<feature type="domain" description="HD-GYP" evidence="3">
    <location>
        <begin position="127"/>
        <end position="323"/>
    </location>
</feature>
<gene>
    <name evidence="4" type="ORF">MTY_2582</name>
</gene>
<dbReference type="InterPro" id="IPR006674">
    <property type="entry name" value="HD_domain"/>
</dbReference>
<feature type="transmembrane region" description="Helical" evidence="1">
    <location>
        <begin position="97"/>
        <end position="117"/>
    </location>
</feature>
<evidence type="ECO:0000313" key="4">
    <source>
        <dbReference type="EMBL" id="GAF27241.1"/>
    </source>
</evidence>
<evidence type="ECO:0000259" key="2">
    <source>
        <dbReference type="PROSITE" id="PS51831"/>
    </source>
</evidence>
<dbReference type="Pfam" id="PF13487">
    <property type="entry name" value="HD_5"/>
    <property type="match status" value="1"/>
</dbReference>
<dbReference type="EMBL" id="DF238840">
    <property type="protein sequence ID" value="GAF27241.1"/>
    <property type="molecule type" value="Genomic_DNA"/>
</dbReference>
<feature type="transmembrane region" description="Helical" evidence="1">
    <location>
        <begin position="71"/>
        <end position="91"/>
    </location>
</feature>
<protein>
    <submittedName>
        <fullName evidence="4">HD-GYP domain</fullName>
    </submittedName>
</protein>
<keyword evidence="1" id="KW-1133">Transmembrane helix</keyword>
<name>A0A0S6UI52_NEOTH</name>
<dbReference type="AlphaFoldDB" id="A0A0S6UI52"/>
<evidence type="ECO:0000259" key="3">
    <source>
        <dbReference type="PROSITE" id="PS51832"/>
    </source>
</evidence>
<organism evidence="4">
    <name type="scientific">Moorella thermoacetica Y72</name>
    <dbReference type="NCBI Taxonomy" id="1325331"/>
    <lineage>
        <taxon>Bacteria</taxon>
        <taxon>Bacillati</taxon>
        <taxon>Bacillota</taxon>
        <taxon>Clostridia</taxon>
        <taxon>Neomoorellales</taxon>
        <taxon>Neomoorellaceae</taxon>
        <taxon>Neomoorella</taxon>
    </lineage>
</organism>
<dbReference type="InterPro" id="IPR003607">
    <property type="entry name" value="HD/PDEase_dom"/>
</dbReference>
<dbReference type="SUPFAM" id="SSF109604">
    <property type="entry name" value="HD-domain/PDEase-like"/>
    <property type="match status" value="1"/>
</dbReference>
<dbReference type="SMART" id="SM00471">
    <property type="entry name" value="HDc"/>
    <property type="match status" value="1"/>
</dbReference>
<dbReference type="PANTHER" id="PTHR43155">
    <property type="entry name" value="CYCLIC DI-GMP PHOSPHODIESTERASE PA4108-RELATED"/>
    <property type="match status" value="1"/>
</dbReference>